<evidence type="ECO:0000313" key="9">
    <source>
        <dbReference type="Proteomes" id="UP000728032"/>
    </source>
</evidence>
<evidence type="ECO:0000256" key="5">
    <source>
        <dbReference type="SAM" id="Phobius"/>
    </source>
</evidence>
<dbReference type="PROSITE" id="PS50850">
    <property type="entry name" value="MFS"/>
    <property type="match status" value="1"/>
</dbReference>
<name>A0A7R9LXS7_9ACAR</name>
<dbReference type="Pfam" id="PF07690">
    <property type="entry name" value="MFS_1"/>
    <property type="match status" value="1"/>
</dbReference>
<evidence type="ECO:0000313" key="8">
    <source>
        <dbReference type="EMBL" id="CAD7649787.1"/>
    </source>
</evidence>
<reference evidence="8" key="1">
    <citation type="submission" date="2020-11" db="EMBL/GenBank/DDBJ databases">
        <authorList>
            <person name="Tran Van P."/>
        </authorList>
    </citation>
    <scope>NUCLEOTIDE SEQUENCE</scope>
</reference>
<keyword evidence="3 5" id="KW-1133">Transmembrane helix</keyword>
<dbReference type="OrthoDB" id="6532791at2759"/>
<gene>
    <name evidence="8" type="ORF">ONB1V03_LOCUS7465</name>
</gene>
<dbReference type="SUPFAM" id="SSF103473">
    <property type="entry name" value="MFS general substrate transporter"/>
    <property type="match status" value="1"/>
</dbReference>
<protein>
    <recommendedName>
        <fullName evidence="7">Major facilitator superfamily (MFS) profile domain-containing protein</fullName>
    </recommendedName>
</protein>
<dbReference type="InterPro" id="IPR011701">
    <property type="entry name" value="MFS"/>
</dbReference>
<dbReference type="EMBL" id="OC918642">
    <property type="protein sequence ID" value="CAD7649787.1"/>
    <property type="molecule type" value="Genomic_DNA"/>
</dbReference>
<evidence type="ECO:0000256" key="4">
    <source>
        <dbReference type="ARBA" id="ARBA00023136"/>
    </source>
</evidence>
<dbReference type="InterPro" id="IPR020846">
    <property type="entry name" value="MFS_dom"/>
</dbReference>
<dbReference type="InterPro" id="IPR050382">
    <property type="entry name" value="MFS_Na/Anion_cotransporter"/>
</dbReference>
<keyword evidence="2 5" id="KW-0812">Transmembrane</keyword>
<keyword evidence="9" id="KW-1185">Reference proteome</keyword>
<proteinExistence type="predicted"/>
<dbReference type="EMBL" id="CAJPVJ010003817">
    <property type="protein sequence ID" value="CAG2167971.1"/>
    <property type="molecule type" value="Genomic_DNA"/>
</dbReference>
<dbReference type="PANTHER" id="PTHR11662:SF399">
    <property type="entry name" value="FI19708P1-RELATED"/>
    <property type="match status" value="1"/>
</dbReference>
<evidence type="ECO:0000259" key="7">
    <source>
        <dbReference type="PROSITE" id="PS50850"/>
    </source>
</evidence>
<organism evidence="8">
    <name type="scientific">Oppiella nova</name>
    <dbReference type="NCBI Taxonomy" id="334625"/>
    <lineage>
        <taxon>Eukaryota</taxon>
        <taxon>Metazoa</taxon>
        <taxon>Ecdysozoa</taxon>
        <taxon>Arthropoda</taxon>
        <taxon>Chelicerata</taxon>
        <taxon>Arachnida</taxon>
        <taxon>Acari</taxon>
        <taxon>Acariformes</taxon>
        <taxon>Sarcoptiformes</taxon>
        <taxon>Oribatida</taxon>
        <taxon>Brachypylina</taxon>
        <taxon>Oppioidea</taxon>
        <taxon>Oppiidae</taxon>
        <taxon>Oppiella</taxon>
    </lineage>
</organism>
<accession>A0A7R9LXS7</accession>
<feature type="transmembrane region" description="Helical" evidence="5">
    <location>
        <begin position="60"/>
        <end position="81"/>
    </location>
</feature>
<feature type="chain" id="PRO_5035592599" description="Major facilitator superfamily (MFS) profile domain-containing protein" evidence="6">
    <location>
        <begin position="20"/>
        <end position="239"/>
    </location>
</feature>
<sequence>MKVIVILCVILMLWSVSDSAGIKSPDTANVVPDGDMGVNEIQEDQACGNGDGGTGTGGGALGLFLVYAYKGFLGVAIVAMVSSGETSDSIGQECPGANTTVSSSNSRAKGHFHWDDQEQVTILGCYFYGNIVLQVPAGALAELFGAKWIFGSSMLITAVLSMLGPVVGRWGYIPFLVTRILQGLAQGVILPSMNAMIARWMPRLERSRGISIIFAGAAIGSVVTLPLTGYLCGETFLGG</sequence>
<dbReference type="AlphaFoldDB" id="A0A7R9LXS7"/>
<evidence type="ECO:0000256" key="3">
    <source>
        <dbReference type="ARBA" id="ARBA00022989"/>
    </source>
</evidence>
<dbReference type="Proteomes" id="UP000728032">
    <property type="component" value="Unassembled WGS sequence"/>
</dbReference>
<feature type="signal peptide" evidence="6">
    <location>
        <begin position="1"/>
        <end position="19"/>
    </location>
</feature>
<feature type="transmembrane region" description="Helical" evidence="5">
    <location>
        <begin position="180"/>
        <end position="198"/>
    </location>
</feature>
<dbReference type="GO" id="GO:0006820">
    <property type="term" value="P:monoatomic anion transport"/>
    <property type="evidence" value="ECO:0007669"/>
    <property type="project" value="TreeGrafter"/>
</dbReference>
<dbReference type="Gene3D" id="1.20.1250.20">
    <property type="entry name" value="MFS general substrate transporter like domains"/>
    <property type="match status" value="1"/>
</dbReference>
<evidence type="ECO:0000256" key="6">
    <source>
        <dbReference type="SAM" id="SignalP"/>
    </source>
</evidence>
<keyword evidence="4 5" id="KW-0472">Membrane</keyword>
<keyword evidence="6" id="KW-0732">Signal</keyword>
<evidence type="ECO:0000256" key="1">
    <source>
        <dbReference type="ARBA" id="ARBA00004141"/>
    </source>
</evidence>
<dbReference type="GO" id="GO:0016020">
    <property type="term" value="C:membrane"/>
    <property type="evidence" value="ECO:0007669"/>
    <property type="project" value="UniProtKB-SubCell"/>
</dbReference>
<evidence type="ECO:0000256" key="2">
    <source>
        <dbReference type="ARBA" id="ARBA00022692"/>
    </source>
</evidence>
<feature type="transmembrane region" description="Helical" evidence="5">
    <location>
        <begin position="210"/>
        <end position="231"/>
    </location>
</feature>
<feature type="domain" description="Major facilitator superfamily (MFS) profile" evidence="7">
    <location>
        <begin position="63"/>
        <end position="239"/>
    </location>
</feature>
<dbReference type="PANTHER" id="PTHR11662">
    <property type="entry name" value="SOLUTE CARRIER FAMILY 17"/>
    <property type="match status" value="1"/>
</dbReference>
<feature type="transmembrane region" description="Helical" evidence="5">
    <location>
        <begin position="148"/>
        <end position="168"/>
    </location>
</feature>
<dbReference type="GO" id="GO:0022857">
    <property type="term" value="F:transmembrane transporter activity"/>
    <property type="evidence" value="ECO:0007669"/>
    <property type="project" value="InterPro"/>
</dbReference>
<comment type="subcellular location">
    <subcellularLocation>
        <location evidence="1">Membrane</location>
        <topology evidence="1">Multi-pass membrane protein</topology>
    </subcellularLocation>
</comment>
<dbReference type="InterPro" id="IPR036259">
    <property type="entry name" value="MFS_trans_sf"/>
</dbReference>